<proteinExistence type="inferred from homology"/>
<evidence type="ECO:0000256" key="7">
    <source>
        <dbReference type="RuleBase" id="RU364111"/>
    </source>
</evidence>
<evidence type="ECO:0000256" key="2">
    <source>
        <dbReference type="ARBA" id="ARBA00013796"/>
    </source>
</evidence>
<dbReference type="Pfam" id="PF01691">
    <property type="entry name" value="Adeno_E1B_19K"/>
    <property type="match status" value="1"/>
</dbReference>
<keyword evidence="4 7" id="KW-0945">Host-virus interaction</keyword>
<evidence type="ECO:0000313" key="10">
    <source>
        <dbReference type="Proteomes" id="UP000163339"/>
    </source>
</evidence>
<keyword evidence="5 7" id="KW-1081">Inhibition of host apoptosis by viral BCL2-like protein</keyword>
<feature type="region of interest" description="Disordered" evidence="8">
    <location>
        <begin position="152"/>
        <end position="192"/>
    </location>
</feature>
<accession>Q6QPB7</accession>
<keyword evidence="6 7" id="KW-1119">Modulation of host cell apoptosis by virus</keyword>
<evidence type="ECO:0000256" key="8">
    <source>
        <dbReference type="SAM" id="MobiDB-lite"/>
    </source>
</evidence>
<evidence type="ECO:0000256" key="3">
    <source>
        <dbReference type="ARBA" id="ARBA00022518"/>
    </source>
</evidence>
<dbReference type="EMBL" id="AY530878">
    <property type="protein sequence ID" value="AAS10428.1"/>
    <property type="molecule type" value="Genomic_DNA"/>
</dbReference>
<organism evidence="9 10">
    <name type="scientific">Simian adenovirus 24</name>
    <dbReference type="NCBI Taxonomy" id="175568"/>
    <lineage>
        <taxon>Viruses</taxon>
        <taxon>Varidnaviria</taxon>
        <taxon>Bamfordvirae</taxon>
        <taxon>Preplasmiviricota</taxon>
        <taxon>Polisuviricotina</taxon>
        <taxon>Pharingeaviricetes</taxon>
        <taxon>Rowavirales</taxon>
        <taxon>Adenoviridae</taxon>
        <taxon>Mastadenovirus</taxon>
        <taxon>Mastadenovirus exoticum</taxon>
        <taxon>Human mastadenovirus E</taxon>
    </lineage>
</organism>
<evidence type="ECO:0000256" key="5">
    <source>
        <dbReference type="ARBA" id="ARBA00023189"/>
    </source>
</evidence>
<reference evidence="9 10" key="1">
    <citation type="journal article" date="2004" name="Virology">
        <title>Complete nucleotide sequences and genome organization of four chimpanzee adenoviruses.</title>
        <authorList>
            <person name="Roy S."/>
            <person name="Gao G."/>
            <person name="Clawson D.S."/>
            <person name="Vandenberghe L.H."/>
            <person name="Farina S.F."/>
            <person name="Wilson J.M."/>
        </authorList>
    </citation>
    <scope>NUCLEOTIDE SEQUENCE [LARGE SCALE GENOMIC DNA]</scope>
    <source>
        <strain evidence="9">ATCC VR-593</strain>
    </source>
</reference>
<dbReference type="PROSITE" id="PS50062">
    <property type="entry name" value="BCL2_FAMILY"/>
    <property type="match status" value="1"/>
</dbReference>
<dbReference type="InterPro" id="IPR002475">
    <property type="entry name" value="Bcl2-like"/>
</dbReference>
<dbReference type="Proteomes" id="UP000163339">
    <property type="component" value="Segment"/>
</dbReference>
<evidence type="ECO:0000256" key="4">
    <source>
        <dbReference type="ARBA" id="ARBA00022581"/>
    </source>
</evidence>
<protein>
    <recommendedName>
        <fullName evidence="2 7">E1B protein, small T-antigen</fullName>
    </recommendedName>
</protein>
<evidence type="ECO:0000256" key="1">
    <source>
        <dbReference type="ARBA" id="ARBA00010275"/>
    </source>
</evidence>
<evidence type="ECO:0000256" key="6">
    <source>
        <dbReference type="ARBA" id="ARBA00023323"/>
    </source>
</evidence>
<sequence>MEIWTVLEDFHQTRQLLENSSEGVSYLWRFCFGGPLAKLVYRAKQDYKDQFEDILRECPGIFDSLNLGHQSHFNQSILRALDFSTPGRTTAAVAFFAFILDKWSQETHFSRDYRLDCLAVALWRTWRCQRLNAISGYLPVQPVDTLRILSLQSPQEHQRRQQPQQEQQQEEEEDREENPRAGLDPPVAEEEE</sequence>
<keyword evidence="3 7" id="KW-0244">Early protein</keyword>
<comment type="similarity">
    <text evidence="1 7">Belongs to the adenoviridae E1B 19 kDa protein family.</text>
</comment>
<evidence type="ECO:0000313" key="9">
    <source>
        <dbReference type="EMBL" id="AAS10428.1"/>
    </source>
</evidence>
<dbReference type="GO" id="GO:0033668">
    <property type="term" value="P:symbiont-mediated suppression of host apoptosis"/>
    <property type="evidence" value="ECO:0007669"/>
    <property type="project" value="UniProtKB-KW"/>
</dbReference>
<dbReference type="InterPro" id="IPR002924">
    <property type="entry name" value="Adenovir_t-Ag_E1B_19kDa"/>
</dbReference>
<name>Q6QPB7_9ADEN</name>